<feature type="domain" description="HPt" evidence="2">
    <location>
        <begin position="40"/>
        <end position="121"/>
    </location>
</feature>
<organism evidence="3 4">
    <name type="scientific">Glaciimonas immobilis</name>
    <dbReference type="NCBI Taxonomy" id="728004"/>
    <lineage>
        <taxon>Bacteria</taxon>
        <taxon>Pseudomonadati</taxon>
        <taxon>Pseudomonadota</taxon>
        <taxon>Betaproteobacteria</taxon>
        <taxon>Burkholderiales</taxon>
        <taxon>Oxalobacteraceae</taxon>
        <taxon>Glaciimonas</taxon>
    </lineage>
</organism>
<dbReference type="SUPFAM" id="SSF47226">
    <property type="entry name" value="Histidine-containing phosphotransfer domain, HPT domain"/>
    <property type="match status" value="1"/>
</dbReference>
<keyword evidence="4" id="KW-1185">Reference proteome</keyword>
<keyword evidence="1" id="KW-0902">Two-component regulatory system</keyword>
<evidence type="ECO:0000313" key="4">
    <source>
        <dbReference type="Proteomes" id="UP000571084"/>
    </source>
</evidence>
<dbReference type="EMBL" id="JACHHQ010000004">
    <property type="protein sequence ID" value="MBB5200395.1"/>
    <property type="molecule type" value="Genomic_DNA"/>
</dbReference>
<gene>
    <name evidence="3" type="ORF">HNR39_002230</name>
</gene>
<dbReference type="Pfam" id="PF01627">
    <property type="entry name" value="Hpt"/>
    <property type="match status" value="1"/>
</dbReference>
<reference evidence="3 4" key="1">
    <citation type="submission" date="2020-08" db="EMBL/GenBank/DDBJ databases">
        <title>Genomic Encyclopedia of Type Strains, Phase IV (KMG-IV): sequencing the most valuable type-strain genomes for metagenomic binning, comparative biology and taxonomic classification.</title>
        <authorList>
            <person name="Goeker M."/>
        </authorList>
    </citation>
    <scope>NUCLEOTIDE SEQUENCE [LARGE SCALE GENOMIC DNA]</scope>
    <source>
        <strain evidence="3 4">DSM 23240</strain>
    </source>
</reference>
<evidence type="ECO:0000313" key="3">
    <source>
        <dbReference type="EMBL" id="MBB5200395.1"/>
    </source>
</evidence>
<proteinExistence type="predicted"/>
<dbReference type="GO" id="GO:0004672">
    <property type="term" value="F:protein kinase activity"/>
    <property type="evidence" value="ECO:0007669"/>
    <property type="project" value="UniProtKB-ARBA"/>
</dbReference>
<comment type="caution">
    <text evidence="3">The sequence shown here is derived from an EMBL/GenBank/DDBJ whole genome shotgun (WGS) entry which is preliminary data.</text>
</comment>
<dbReference type="Gene3D" id="1.20.120.160">
    <property type="entry name" value="HPT domain"/>
    <property type="match status" value="1"/>
</dbReference>
<dbReference type="RefSeq" id="WP_168051743.1">
    <property type="nucleotide sequence ID" value="NZ_JAAOZT010000001.1"/>
</dbReference>
<evidence type="ECO:0000256" key="1">
    <source>
        <dbReference type="ARBA" id="ARBA00023012"/>
    </source>
</evidence>
<accession>A0A840RRJ1</accession>
<name>A0A840RRJ1_9BURK</name>
<dbReference type="Proteomes" id="UP000571084">
    <property type="component" value="Unassembled WGS sequence"/>
</dbReference>
<dbReference type="InterPro" id="IPR036641">
    <property type="entry name" value="HPT_dom_sf"/>
</dbReference>
<dbReference type="GO" id="GO:0000160">
    <property type="term" value="P:phosphorelay signal transduction system"/>
    <property type="evidence" value="ECO:0007669"/>
    <property type="project" value="UniProtKB-KW"/>
</dbReference>
<dbReference type="AlphaFoldDB" id="A0A840RRJ1"/>
<evidence type="ECO:0000259" key="2">
    <source>
        <dbReference type="Pfam" id="PF01627"/>
    </source>
</evidence>
<dbReference type="CDD" id="cd00088">
    <property type="entry name" value="HPT"/>
    <property type="match status" value="1"/>
</dbReference>
<dbReference type="InterPro" id="IPR008207">
    <property type="entry name" value="Sig_transdc_His_kin_Hpt_dom"/>
</dbReference>
<sequence>MPDKLEPNRINPVNNEPIVHEDTELAVLMASLGREYMGKLPAKIAQMHMALAHCKGQLNCGDDCGKKAGDQSTNAEAASTLLRLVHSLSGSAGIFGLEALGKQAGKLEQKLKSHINQNSWSEDALCEIGMGLSELQVHASIVTIEKRN</sequence>
<protein>
    <submittedName>
        <fullName evidence="3">HPt (Histidine-containing phosphotransfer) domain-containing protein</fullName>
    </submittedName>
</protein>